<gene>
    <name evidence="2" type="ORF">CEXT_496041</name>
</gene>
<evidence type="ECO:0000313" key="3">
    <source>
        <dbReference type="Proteomes" id="UP001054945"/>
    </source>
</evidence>
<evidence type="ECO:0000256" key="1">
    <source>
        <dbReference type="SAM" id="MobiDB-lite"/>
    </source>
</evidence>
<name>A0AAV4V4B9_CAEEX</name>
<feature type="region of interest" description="Disordered" evidence="1">
    <location>
        <begin position="1"/>
        <end position="57"/>
    </location>
</feature>
<dbReference type="AlphaFoldDB" id="A0AAV4V4B9"/>
<comment type="caution">
    <text evidence="2">The sequence shown here is derived from an EMBL/GenBank/DDBJ whole genome shotgun (WGS) entry which is preliminary data.</text>
</comment>
<reference evidence="2 3" key="1">
    <citation type="submission" date="2021-06" db="EMBL/GenBank/DDBJ databases">
        <title>Caerostris extrusa draft genome.</title>
        <authorList>
            <person name="Kono N."/>
            <person name="Arakawa K."/>
        </authorList>
    </citation>
    <scope>NUCLEOTIDE SEQUENCE [LARGE SCALE GENOMIC DNA]</scope>
</reference>
<feature type="compositionally biased region" description="Basic residues" evidence="1">
    <location>
        <begin position="33"/>
        <end position="48"/>
    </location>
</feature>
<protein>
    <submittedName>
        <fullName evidence="2">Uncharacterized protein</fullName>
    </submittedName>
</protein>
<keyword evidence="3" id="KW-1185">Reference proteome</keyword>
<accession>A0AAV4V4B9</accession>
<proteinExistence type="predicted"/>
<sequence length="150" mass="17217">MAGSDHQVFFLRNREKVEKREGAKSKVSLAKINTKRRKSSRKSHRPPRRKTDSSSTRTLYKDDRLISVTKQIKPHKTLCQQELKEERLVSGSASNDTIGTARSLNMSCEGYAIKRTHKMDEPLKAIPTRAKEAICHYKPWLEIQATVQLI</sequence>
<feature type="compositionally biased region" description="Basic and acidic residues" evidence="1">
    <location>
        <begin position="12"/>
        <end position="24"/>
    </location>
</feature>
<evidence type="ECO:0000313" key="2">
    <source>
        <dbReference type="EMBL" id="GIY64858.1"/>
    </source>
</evidence>
<organism evidence="2 3">
    <name type="scientific">Caerostris extrusa</name>
    <name type="common">Bark spider</name>
    <name type="synonym">Caerostris bankana</name>
    <dbReference type="NCBI Taxonomy" id="172846"/>
    <lineage>
        <taxon>Eukaryota</taxon>
        <taxon>Metazoa</taxon>
        <taxon>Ecdysozoa</taxon>
        <taxon>Arthropoda</taxon>
        <taxon>Chelicerata</taxon>
        <taxon>Arachnida</taxon>
        <taxon>Araneae</taxon>
        <taxon>Araneomorphae</taxon>
        <taxon>Entelegynae</taxon>
        <taxon>Araneoidea</taxon>
        <taxon>Araneidae</taxon>
        <taxon>Caerostris</taxon>
    </lineage>
</organism>
<dbReference type="Proteomes" id="UP001054945">
    <property type="component" value="Unassembled WGS sequence"/>
</dbReference>
<dbReference type="EMBL" id="BPLR01013932">
    <property type="protein sequence ID" value="GIY64858.1"/>
    <property type="molecule type" value="Genomic_DNA"/>
</dbReference>